<keyword evidence="2" id="KW-1185">Reference proteome</keyword>
<evidence type="ECO:0000313" key="2">
    <source>
        <dbReference type="Proteomes" id="UP000604243"/>
    </source>
</evidence>
<protein>
    <submittedName>
        <fullName evidence="1">Uncharacterized protein</fullName>
    </submittedName>
</protein>
<dbReference type="RefSeq" id="WP_189514959.1">
    <property type="nucleotide sequence ID" value="NZ_BMZM01000001.1"/>
</dbReference>
<evidence type="ECO:0000313" key="1">
    <source>
        <dbReference type="EMBL" id="GHC17561.1"/>
    </source>
</evidence>
<sequence length="208" mass="22898">MEPMTQALTKVMTWAAQKGYEKFTLARLERFLSQAEQGGVTVDELTDTEHRFAHFVSMVRALESCSNNEMADYLAALMIGGAQSGNADKKPDIFHAVLNGLGSMTKTEVNILFKMHRLELFEDAQPGGYKEDKVTQLVSECMSDLGIDEALLAAILNGMIRTGFVTPPPSGYGGHVTRNSNLLTQSARDLFFYIDYSRLSRPGVPGPL</sequence>
<comment type="caution">
    <text evidence="1">The sequence shown here is derived from an EMBL/GenBank/DDBJ whole genome shotgun (WGS) entry which is preliminary data.</text>
</comment>
<accession>A0ABQ3FBT1</accession>
<reference evidence="2" key="1">
    <citation type="journal article" date="2019" name="Int. J. Syst. Evol. Microbiol.">
        <title>The Global Catalogue of Microorganisms (GCM) 10K type strain sequencing project: providing services to taxonomists for standard genome sequencing and annotation.</title>
        <authorList>
            <consortium name="The Broad Institute Genomics Platform"/>
            <consortium name="The Broad Institute Genome Sequencing Center for Infectious Disease"/>
            <person name="Wu L."/>
            <person name="Ma J."/>
        </authorList>
    </citation>
    <scope>NUCLEOTIDE SEQUENCE [LARGE SCALE GENOMIC DNA]</scope>
    <source>
        <strain evidence="2">KCTC 42082</strain>
    </source>
</reference>
<dbReference type="Proteomes" id="UP000604243">
    <property type="component" value="Unassembled WGS sequence"/>
</dbReference>
<dbReference type="EMBL" id="BMZM01000001">
    <property type="protein sequence ID" value="GHC17561.1"/>
    <property type="molecule type" value="Genomic_DNA"/>
</dbReference>
<name>A0ABQ3FBT1_9GAMM</name>
<proteinExistence type="predicted"/>
<gene>
    <name evidence="1" type="ORF">GCM10010082_05990</name>
</gene>
<organism evidence="1 2">
    <name type="scientific">Kushneria pakistanensis</name>
    <dbReference type="NCBI Taxonomy" id="1508770"/>
    <lineage>
        <taxon>Bacteria</taxon>
        <taxon>Pseudomonadati</taxon>
        <taxon>Pseudomonadota</taxon>
        <taxon>Gammaproteobacteria</taxon>
        <taxon>Oceanospirillales</taxon>
        <taxon>Halomonadaceae</taxon>
        <taxon>Kushneria</taxon>
    </lineage>
</organism>